<evidence type="ECO:0000313" key="4">
    <source>
        <dbReference type="Proteomes" id="UP000654075"/>
    </source>
</evidence>
<sequence length="241" mass="27550">MGSVPFSPPNCQALKCWCRVLWLCLAGLASVRGAVWQGELPEHSRDARLFVGKFVFDYSTVTEPEPEVIGDLVLKTTRIGPAQGSVDGRNGRLLFVIFDDEKNHWKMVRRDWSQRTCREIQDAASLTNEIDLQDEGGETSYSIKIREHIRPRFWYFALIGCDMEDLSTAVKFEVHTRNVRHGWQQEFSMDHMDLFNFYAVFVVLFPVSICLTVRAGRGSDEGPARKDHPYVKLLLLAYGAF</sequence>
<gene>
    <name evidence="3" type="ORF">PGLA1383_LOCUS17339</name>
</gene>
<evidence type="ECO:0000313" key="3">
    <source>
        <dbReference type="EMBL" id="CAE8598949.1"/>
    </source>
</evidence>
<keyword evidence="2" id="KW-0732">Signal</keyword>
<keyword evidence="1" id="KW-1133">Transmembrane helix</keyword>
<keyword evidence="1" id="KW-0472">Membrane</keyword>
<evidence type="ECO:0000256" key="2">
    <source>
        <dbReference type="SAM" id="SignalP"/>
    </source>
</evidence>
<proteinExistence type="predicted"/>
<dbReference type="OrthoDB" id="45670at2759"/>
<dbReference type="InterPro" id="IPR047831">
    <property type="entry name" value="GPR180/TMEM145"/>
</dbReference>
<keyword evidence="4" id="KW-1185">Reference proteome</keyword>
<comment type="caution">
    <text evidence="3">The sequence shown here is derived from an EMBL/GenBank/DDBJ whole genome shotgun (WGS) entry which is preliminary data.</text>
</comment>
<dbReference type="EMBL" id="CAJNNV010010704">
    <property type="protein sequence ID" value="CAE8598949.1"/>
    <property type="molecule type" value="Genomic_DNA"/>
</dbReference>
<dbReference type="Proteomes" id="UP000654075">
    <property type="component" value="Unassembled WGS sequence"/>
</dbReference>
<keyword evidence="1" id="KW-0812">Transmembrane</keyword>
<organism evidence="3 4">
    <name type="scientific">Polarella glacialis</name>
    <name type="common">Dinoflagellate</name>
    <dbReference type="NCBI Taxonomy" id="89957"/>
    <lineage>
        <taxon>Eukaryota</taxon>
        <taxon>Sar</taxon>
        <taxon>Alveolata</taxon>
        <taxon>Dinophyceae</taxon>
        <taxon>Suessiales</taxon>
        <taxon>Suessiaceae</taxon>
        <taxon>Polarella</taxon>
    </lineage>
</organism>
<dbReference type="AlphaFoldDB" id="A0A813EHY8"/>
<dbReference type="PANTHER" id="PTHR23252">
    <property type="entry name" value="INTIMAL THICKNESS RECEPTOR-RELATED"/>
    <property type="match status" value="1"/>
</dbReference>
<feature type="signal peptide" evidence="2">
    <location>
        <begin position="1"/>
        <end position="33"/>
    </location>
</feature>
<dbReference type="OMA" id="VANCKGL"/>
<protein>
    <recommendedName>
        <fullName evidence="5">Intimal thickness related receptor IRP domain-containing protein</fullName>
    </recommendedName>
</protein>
<feature type="transmembrane region" description="Helical" evidence="1">
    <location>
        <begin position="195"/>
        <end position="216"/>
    </location>
</feature>
<feature type="chain" id="PRO_5032865048" description="Intimal thickness related receptor IRP domain-containing protein" evidence="2">
    <location>
        <begin position="34"/>
        <end position="241"/>
    </location>
</feature>
<feature type="non-terminal residue" evidence="3">
    <location>
        <position position="241"/>
    </location>
</feature>
<dbReference type="PANTHER" id="PTHR23252:SF24">
    <property type="entry name" value="TRANSMEMBRANE PROTEIN 145"/>
    <property type="match status" value="1"/>
</dbReference>
<evidence type="ECO:0000256" key="1">
    <source>
        <dbReference type="SAM" id="Phobius"/>
    </source>
</evidence>
<name>A0A813EHY8_POLGL</name>
<reference evidence="3" key="1">
    <citation type="submission" date="2021-02" db="EMBL/GenBank/DDBJ databases">
        <authorList>
            <person name="Dougan E. K."/>
            <person name="Rhodes N."/>
            <person name="Thang M."/>
            <person name="Chan C."/>
        </authorList>
    </citation>
    <scope>NUCLEOTIDE SEQUENCE</scope>
</reference>
<evidence type="ECO:0008006" key="5">
    <source>
        <dbReference type="Google" id="ProtNLM"/>
    </source>
</evidence>
<accession>A0A813EHY8</accession>